<accession>A0A0C2DZX4</accession>
<name>A0A0C2DZX4_9BILA</name>
<gene>
    <name evidence="1" type="ORF">ANCDUO_01048</name>
</gene>
<evidence type="ECO:0000313" key="1">
    <source>
        <dbReference type="EMBL" id="KIH68617.1"/>
    </source>
</evidence>
<dbReference type="AlphaFoldDB" id="A0A0C2DZX4"/>
<dbReference type="Proteomes" id="UP000054047">
    <property type="component" value="Unassembled WGS sequence"/>
</dbReference>
<proteinExistence type="predicted"/>
<evidence type="ECO:0000313" key="2">
    <source>
        <dbReference type="Proteomes" id="UP000054047"/>
    </source>
</evidence>
<sequence length="121" mass="13281">MEETERIKFDVIGLCETKSRNPLSCTWSSGAGVFLGSWRDNSTSGGIGFIVAPHLIPKIQQCFGFAAGYKDQGIGDPNLSANRGQGRGGSYGFPRFREIGAKCRSYYKIITEDFNAYVGRK</sequence>
<organism evidence="1 2">
    <name type="scientific">Ancylostoma duodenale</name>
    <dbReference type="NCBI Taxonomy" id="51022"/>
    <lineage>
        <taxon>Eukaryota</taxon>
        <taxon>Metazoa</taxon>
        <taxon>Ecdysozoa</taxon>
        <taxon>Nematoda</taxon>
        <taxon>Chromadorea</taxon>
        <taxon>Rhabditida</taxon>
        <taxon>Rhabditina</taxon>
        <taxon>Rhabditomorpha</taxon>
        <taxon>Strongyloidea</taxon>
        <taxon>Ancylostomatidae</taxon>
        <taxon>Ancylostomatinae</taxon>
        <taxon>Ancylostoma</taxon>
    </lineage>
</organism>
<dbReference type="OrthoDB" id="5873147at2759"/>
<reference evidence="1 2" key="1">
    <citation type="submission" date="2013-12" db="EMBL/GenBank/DDBJ databases">
        <title>Draft genome of the parsitic nematode Ancylostoma duodenale.</title>
        <authorList>
            <person name="Mitreva M."/>
        </authorList>
    </citation>
    <scope>NUCLEOTIDE SEQUENCE [LARGE SCALE GENOMIC DNA]</scope>
    <source>
        <strain evidence="1 2">Zhejiang</strain>
    </source>
</reference>
<dbReference type="EMBL" id="KN726331">
    <property type="protein sequence ID" value="KIH68617.1"/>
    <property type="molecule type" value="Genomic_DNA"/>
</dbReference>
<keyword evidence="2" id="KW-1185">Reference proteome</keyword>
<protein>
    <submittedName>
        <fullName evidence="1">Uncharacterized protein</fullName>
    </submittedName>
</protein>